<dbReference type="PANTHER" id="PTHR23512:SF3">
    <property type="entry name" value="MAJOR FACILITATOR SUPERFAMILY DOMAIN-CONTAINING PROTEIN 1"/>
    <property type="match status" value="1"/>
</dbReference>
<comment type="catalytic activity">
    <reaction evidence="15">
        <text>L-arginyl-L-alpha-amino acid(out) = L-arginyl-L-alpha-amino acid(in)</text>
        <dbReference type="Rhea" id="RHEA:79371"/>
        <dbReference type="ChEBI" id="CHEBI:84315"/>
    </reaction>
</comment>
<reference evidence="27" key="1">
    <citation type="submission" date="2014-05" db="EMBL/GenBank/DDBJ databases">
        <authorList>
            <person name="Chronopoulou M."/>
        </authorList>
    </citation>
    <scope>NUCLEOTIDE SEQUENCE</scope>
    <source>
        <tissue evidence="27">Whole organism</tissue>
    </source>
</reference>
<feature type="transmembrane region" description="Helical" evidence="25">
    <location>
        <begin position="45"/>
        <end position="62"/>
    </location>
</feature>
<dbReference type="EMBL" id="HACA01006356">
    <property type="protein sequence ID" value="CDW23717.1"/>
    <property type="molecule type" value="Transcribed_RNA"/>
</dbReference>
<dbReference type="InterPro" id="IPR052187">
    <property type="entry name" value="MFSD1"/>
</dbReference>
<comment type="catalytic activity">
    <reaction evidence="18">
        <text>L-histidyl-L-alpha-amino acid(out) = L-histidyl-L-alpha-amino acid(in)</text>
        <dbReference type="Rhea" id="RHEA:79379"/>
        <dbReference type="ChEBI" id="CHEBI:229964"/>
    </reaction>
</comment>
<keyword evidence="4 25" id="KW-0812">Transmembrane</keyword>
<evidence type="ECO:0000256" key="22">
    <source>
        <dbReference type="ARBA" id="ARBA00045018"/>
    </source>
</evidence>
<comment type="subcellular location">
    <subcellularLocation>
        <location evidence="1">Lysosome membrane</location>
        <topology evidence="1">Multi-pass membrane protein</topology>
    </subcellularLocation>
</comment>
<evidence type="ECO:0000256" key="11">
    <source>
        <dbReference type="ARBA" id="ARBA00044884"/>
    </source>
</evidence>
<feature type="transmembrane region" description="Helical" evidence="25">
    <location>
        <begin position="418"/>
        <end position="441"/>
    </location>
</feature>
<comment type="catalytic activity">
    <reaction evidence="14">
        <text>L-aspartyl-L-lysine(out) = L-aspartyl-L-lysine(in)</text>
        <dbReference type="Rhea" id="RHEA:79411"/>
        <dbReference type="ChEBI" id="CHEBI:229953"/>
    </reaction>
</comment>
<keyword evidence="3" id="KW-0813">Transport</keyword>
<dbReference type="InterPro" id="IPR020846">
    <property type="entry name" value="MFS_dom"/>
</dbReference>
<evidence type="ECO:0000256" key="6">
    <source>
        <dbReference type="ARBA" id="ARBA00023136"/>
    </source>
</evidence>
<keyword evidence="7" id="KW-0458">Lysosome</keyword>
<evidence type="ECO:0000256" key="9">
    <source>
        <dbReference type="ARBA" id="ARBA00044878"/>
    </source>
</evidence>
<evidence type="ECO:0000256" key="25">
    <source>
        <dbReference type="SAM" id="Phobius"/>
    </source>
</evidence>
<organism evidence="27">
    <name type="scientific">Lepeophtheirus salmonis</name>
    <name type="common">Salmon louse</name>
    <name type="synonym">Caligus salmonis</name>
    <dbReference type="NCBI Taxonomy" id="72036"/>
    <lineage>
        <taxon>Eukaryota</taxon>
        <taxon>Metazoa</taxon>
        <taxon>Ecdysozoa</taxon>
        <taxon>Arthropoda</taxon>
        <taxon>Crustacea</taxon>
        <taxon>Multicrustacea</taxon>
        <taxon>Hexanauplia</taxon>
        <taxon>Copepoda</taxon>
        <taxon>Siphonostomatoida</taxon>
        <taxon>Caligidae</taxon>
        <taxon>Lepeophtheirus</taxon>
    </lineage>
</organism>
<feature type="transmembrane region" description="Helical" evidence="25">
    <location>
        <begin position="83"/>
        <end position="105"/>
    </location>
</feature>
<evidence type="ECO:0000256" key="17">
    <source>
        <dbReference type="ARBA" id="ARBA00044903"/>
    </source>
</evidence>
<feature type="transmembrane region" description="Helical" evidence="25">
    <location>
        <begin position="304"/>
        <end position="324"/>
    </location>
</feature>
<evidence type="ECO:0000256" key="12">
    <source>
        <dbReference type="ARBA" id="ARBA00044891"/>
    </source>
</evidence>
<dbReference type="OrthoDB" id="424834at2759"/>
<evidence type="ECO:0000313" key="27">
    <source>
        <dbReference type="EMBL" id="CDW23717.1"/>
    </source>
</evidence>
<proteinExistence type="inferred from homology"/>
<dbReference type="PROSITE" id="PS50850">
    <property type="entry name" value="MFS"/>
    <property type="match status" value="1"/>
</dbReference>
<comment type="catalytic activity">
    <reaction evidence="20">
        <text>L-lysyl-glycine(out) = L-lysyl-glycine(in)</text>
        <dbReference type="Rhea" id="RHEA:79407"/>
        <dbReference type="ChEBI" id="CHEBI:191202"/>
    </reaction>
</comment>
<evidence type="ECO:0000256" key="1">
    <source>
        <dbReference type="ARBA" id="ARBA00004155"/>
    </source>
</evidence>
<feature type="transmembrane region" description="Helical" evidence="25">
    <location>
        <begin position="264"/>
        <end position="284"/>
    </location>
</feature>
<protein>
    <recommendedName>
        <fullName evidence="21">Lysosomal dipeptide transporter MFSD1</fullName>
    </recommendedName>
    <alternativeName>
        <fullName evidence="22">Major facilitator superfamily domain-containing protein 1</fullName>
    </alternativeName>
</protein>
<evidence type="ECO:0000256" key="18">
    <source>
        <dbReference type="ARBA" id="ARBA00044912"/>
    </source>
</evidence>
<evidence type="ECO:0000256" key="5">
    <source>
        <dbReference type="ARBA" id="ARBA00022989"/>
    </source>
</evidence>
<evidence type="ECO:0000259" key="26">
    <source>
        <dbReference type="PROSITE" id="PS50850"/>
    </source>
</evidence>
<comment type="function">
    <text evidence="23">Lysosomal dipeptide uniporter that selectively exports lysine, arginine or histidine-containing dipeptides with a net positive charge from the lysosome lumen into the cytosol. Could play a role in a specific type of protein O-glycosylation indirectly regulating macrophages migration and tissue invasion. Also essential for liver homeostasis.</text>
</comment>
<feature type="transmembrane region" description="Helical" evidence="25">
    <location>
        <begin position="211"/>
        <end position="236"/>
    </location>
</feature>
<dbReference type="AlphaFoldDB" id="A0A0K2TDQ7"/>
<keyword evidence="5 25" id="KW-1133">Transmembrane helix</keyword>
<evidence type="ECO:0000256" key="7">
    <source>
        <dbReference type="ARBA" id="ARBA00023228"/>
    </source>
</evidence>
<dbReference type="CDD" id="cd17340">
    <property type="entry name" value="MFS_MFSD1"/>
    <property type="match status" value="1"/>
</dbReference>
<comment type="catalytic activity">
    <reaction evidence="16">
        <text>L-lysyl-L-lysine(out) = L-lysyl-L-lysine(in)</text>
        <dbReference type="Rhea" id="RHEA:79403"/>
        <dbReference type="ChEBI" id="CHEBI:229956"/>
    </reaction>
</comment>
<comment type="catalytic activity">
    <reaction evidence="10">
        <text>L-alpha-aminoacyl-L-arginine(out) = L-alpha-aminoacyl-L-arginine(in)</text>
        <dbReference type="Rhea" id="RHEA:79367"/>
        <dbReference type="ChEBI" id="CHEBI:229968"/>
    </reaction>
</comment>
<dbReference type="GO" id="GO:0005765">
    <property type="term" value="C:lysosomal membrane"/>
    <property type="evidence" value="ECO:0007669"/>
    <property type="project" value="UniProtKB-SubCell"/>
</dbReference>
<dbReference type="Pfam" id="PF07690">
    <property type="entry name" value="MFS_1"/>
    <property type="match status" value="1"/>
</dbReference>
<dbReference type="Gene3D" id="1.20.1250.20">
    <property type="entry name" value="MFS general substrate transporter like domains"/>
    <property type="match status" value="2"/>
</dbReference>
<dbReference type="GO" id="GO:0022857">
    <property type="term" value="F:transmembrane transporter activity"/>
    <property type="evidence" value="ECO:0007669"/>
    <property type="project" value="InterPro"/>
</dbReference>
<evidence type="ECO:0000256" key="14">
    <source>
        <dbReference type="ARBA" id="ARBA00044898"/>
    </source>
</evidence>
<evidence type="ECO:0000256" key="3">
    <source>
        <dbReference type="ARBA" id="ARBA00022448"/>
    </source>
</evidence>
<sequence length="481" mass="53405">MEEESSSSDRDPIIPEVRLRPDEEIVIPGWGGSILCHPQKLPHKILALFFMCLLGFGSYYCYDNPGALQKHFIKDIPMTTLEFASLYSWYSWPNVALPIIGGYLIDTIFGIRLGAIIFGSFICAGQLVFATGGLHDSIALMQTGRFIFGIGGESLAVAQNTYAASWFSGDTLNRVFGFQISIARFGSSVNYWTVGKIYDSLLPKFDHGYTALGWTLMIASFTCFISLVSSIILGVIDKRAKTILKKDDIASDPISLKDIVKFPLNFWLLSTVCVTYYVTVFPFVSLAQVFLMKKYNLGVQEANVLTGLVYLISAFASPILGYIIDKVGRNLTFVLTAVFFTLLAHMMLAFTFWNPYIPICVMGMSYSLLASALWPICTLIVPIERLGTAFGIMQAIQNLGLAIVPLGAGVIVDNYGYIWLEIYFIFWLTIAIIATLTMWLIDLNFNDSFLNMDAGTRNARTEALKKQTPLNEGDPLPVTSE</sequence>
<comment type="catalytic activity">
    <reaction evidence="9">
        <text>L-histidyl-glycine(out) = L-histidyl-glycine(in)</text>
        <dbReference type="Rhea" id="RHEA:79395"/>
        <dbReference type="ChEBI" id="CHEBI:229957"/>
    </reaction>
</comment>
<comment type="catalytic activity">
    <reaction evidence="8">
        <text>L-lysyl-L-alanine(out) = L-lysyl-L-alanine(in)</text>
        <dbReference type="Rhea" id="RHEA:79399"/>
        <dbReference type="ChEBI" id="CHEBI:229954"/>
    </reaction>
</comment>
<evidence type="ECO:0000256" key="19">
    <source>
        <dbReference type="ARBA" id="ARBA00044919"/>
    </source>
</evidence>
<dbReference type="InterPro" id="IPR011701">
    <property type="entry name" value="MFS"/>
</dbReference>
<evidence type="ECO:0000256" key="21">
    <source>
        <dbReference type="ARBA" id="ARBA00044985"/>
    </source>
</evidence>
<evidence type="ECO:0000256" key="15">
    <source>
        <dbReference type="ARBA" id="ARBA00044899"/>
    </source>
</evidence>
<evidence type="ECO:0000256" key="13">
    <source>
        <dbReference type="ARBA" id="ARBA00044893"/>
    </source>
</evidence>
<dbReference type="InterPro" id="IPR036259">
    <property type="entry name" value="MFS_trans_sf"/>
</dbReference>
<evidence type="ECO:0000256" key="16">
    <source>
        <dbReference type="ARBA" id="ARBA00044900"/>
    </source>
</evidence>
<feature type="transmembrane region" description="Helical" evidence="25">
    <location>
        <begin position="395"/>
        <end position="412"/>
    </location>
</feature>
<feature type="transmembrane region" description="Helical" evidence="25">
    <location>
        <begin position="146"/>
        <end position="167"/>
    </location>
</feature>
<evidence type="ECO:0000256" key="24">
    <source>
        <dbReference type="ARBA" id="ARBA00046376"/>
    </source>
</evidence>
<evidence type="ECO:0000256" key="10">
    <source>
        <dbReference type="ARBA" id="ARBA00044881"/>
    </source>
</evidence>
<accession>A0A0K2TDQ7</accession>
<feature type="transmembrane region" description="Helical" evidence="25">
    <location>
        <begin position="331"/>
        <end position="350"/>
    </location>
</feature>
<comment type="catalytic activity">
    <reaction evidence="13">
        <text>L-alpha-aminoacyl-L-lysine(out) = L-alpha-aminoacyl-L-lysine(in)</text>
        <dbReference type="Rhea" id="RHEA:79383"/>
        <dbReference type="ChEBI" id="CHEBI:229966"/>
    </reaction>
</comment>
<dbReference type="PANTHER" id="PTHR23512">
    <property type="entry name" value="MAJOR FACILITATOR SUPERFAMILY DOMAIN-CONTAINING PROTEIN 1"/>
    <property type="match status" value="1"/>
</dbReference>
<comment type="catalytic activity">
    <reaction evidence="12">
        <text>L-lysyl-L-alpha-amino acid(out) = L-lysyl-L-alpha-amino acid(in)</text>
        <dbReference type="Rhea" id="RHEA:79387"/>
        <dbReference type="ChEBI" id="CHEBI:229965"/>
    </reaction>
</comment>
<comment type="catalytic activity">
    <reaction evidence="19">
        <text>L-alanyl-L-lysine(out) = L-alanyl-L-lysine(in)</text>
        <dbReference type="Rhea" id="RHEA:79415"/>
        <dbReference type="ChEBI" id="CHEBI:192470"/>
    </reaction>
</comment>
<evidence type="ECO:0000256" key="23">
    <source>
        <dbReference type="ARBA" id="ARBA00045709"/>
    </source>
</evidence>
<dbReference type="SUPFAM" id="SSF103473">
    <property type="entry name" value="MFS general substrate transporter"/>
    <property type="match status" value="1"/>
</dbReference>
<feature type="domain" description="Major facilitator superfamily (MFS) profile" evidence="26">
    <location>
        <begin position="44"/>
        <end position="446"/>
    </location>
</feature>
<evidence type="ECO:0000256" key="4">
    <source>
        <dbReference type="ARBA" id="ARBA00022692"/>
    </source>
</evidence>
<comment type="catalytic activity">
    <reaction evidence="11">
        <text>L-alpha-aminoacyl-L-histidine(out) = L-alpha-aminoacyl-L-histidine(in)</text>
        <dbReference type="Rhea" id="RHEA:79375"/>
        <dbReference type="ChEBI" id="CHEBI:229967"/>
    </reaction>
</comment>
<comment type="catalytic activity">
    <reaction evidence="17">
        <text>L-arginyl-glycine(out) = L-arginyl-glycine(in)</text>
        <dbReference type="Rhea" id="RHEA:79391"/>
        <dbReference type="ChEBI" id="CHEBI:229955"/>
    </reaction>
</comment>
<evidence type="ECO:0000256" key="2">
    <source>
        <dbReference type="ARBA" id="ARBA00008335"/>
    </source>
</evidence>
<feature type="transmembrane region" description="Helical" evidence="25">
    <location>
        <begin position="111"/>
        <end position="134"/>
    </location>
</feature>
<comment type="subunit">
    <text evidence="24">Homodimer. Interacts with lysosomal protein GLMP (via lumenal domain); the interaction starts while both proteins are still in the endoplasmic reticulum and is required for stabilization of MFSD1 in lysosomes but has no direct effect on its targeting to lysosomes or transporter activity.</text>
</comment>
<keyword evidence="6 25" id="KW-0472">Membrane</keyword>
<name>A0A0K2TDQ7_LEPSM</name>
<evidence type="ECO:0000256" key="8">
    <source>
        <dbReference type="ARBA" id="ARBA00044876"/>
    </source>
</evidence>
<comment type="similarity">
    <text evidence="2">Belongs to the major facilitator superfamily.</text>
</comment>
<evidence type="ECO:0000256" key="20">
    <source>
        <dbReference type="ARBA" id="ARBA00044924"/>
    </source>
</evidence>